<keyword evidence="1" id="KW-0175">Coiled coil</keyword>
<dbReference type="InterPro" id="IPR053325">
    <property type="entry name" value="H3-Acetyl_Activator"/>
</dbReference>
<feature type="coiled-coil region" evidence="1">
    <location>
        <begin position="85"/>
        <end position="135"/>
    </location>
</feature>
<dbReference type="PANTHER" id="PTHR35706">
    <property type="entry name" value="F14O23.11 PROTEIN"/>
    <property type="match status" value="1"/>
</dbReference>
<dbReference type="AlphaFoldDB" id="A0A8W8K6Y0"/>
<dbReference type="PANTHER" id="PTHR35706:SF1">
    <property type="entry name" value="EMBRYOGENESIS-LIKE PROTEIN"/>
    <property type="match status" value="1"/>
</dbReference>
<proteinExistence type="predicted"/>
<sequence>MKYFNKVLVFSRLSYRLKTYRCHNLHAKNGINIFLNRVPVMFYSNMNDLDVKKRTEELTDSFMEARELMQDARESMNTVYFSEDMQEAAEAVSQTIQMYEKLLNELDENQKKDVVRTIGLKMAELKAQHAAMEEEIKSD</sequence>
<reference evidence="2" key="1">
    <citation type="submission" date="2022-08" db="UniProtKB">
        <authorList>
            <consortium name="EnsemblMetazoa"/>
        </authorList>
    </citation>
    <scope>IDENTIFICATION</scope>
    <source>
        <strain evidence="2">05x7-T-G4-1.051#20</strain>
    </source>
</reference>
<dbReference type="EnsemblMetazoa" id="G2268.1">
    <property type="protein sequence ID" value="G2268.1:cds"/>
    <property type="gene ID" value="G2268"/>
</dbReference>
<dbReference type="Proteomes" id="UP000005408">
    <property type="component" value="Unassembled WGS sequence"/>
</dbReference>
<organism evidence="2 3">
    <name type="scientific">Magallana gigas</name>
    <name type="common">Pacific oyster</name>
    <name type="synonym">Crassostrea gigas</name>
    <dbReference type="NCBI Taxonomy" id="29159"/>
    <lineage>
        <taxon>Eukaryota</taxon>
        <taxon>Metazoa</taxon>
        <taxon>Spiralia</taxon>
        <taxon>Lophotrochozoa</taxon>
        <taxon>Mollusca</taxon>
        <taxon>Bivalvia</taxon>
        <taxon>Autobranchia</taxon>
        <taxon>Pteriomorphia</taxon>
        <taxon>Ostreida</taxon>
        <taxon>Ostreoidea</taxon>
        <taxon>Ostreidae</taxon>
        <taxon>Magallana</taxon>
    </lineage>
</organism>
<evidence type="ECO:0000256" key="1">
    <source>
        <dbReference type="SAM" id="Coils"/>
    </source>
</evidence>
<accession>A0A8W8K6Y0</accession>
<keyword evidence="3" id="KW-1185">Reference proteome</keyword>
<evidence type="ECO:0000313" key="2">
    <source>
        <dbReference type="EnsemblMetazoa" id="G2268.3:cds"/>
    </source>
</evidence>
<name>A0A8W8K6Y0_MAGGI</name>
<evidence type="ECO:0000313" key="3">
    <source>
        <dbReference type="Proteomes" id="UP000005408"/>
    </source>
</evidence>
<protein>
    <submittedName>
        <fullName evidence="2">Uncharacterized protein</fullName>
    </submittedName>
</protein>
<dbReference type="EnsemblMetazoa" id="G2268.2">
    <property type="protein sequence ID" value="G2268.2:cds"/>
    <property type="gene ID" value="G2268"/>
</dbReference>
<dbReference type="EnsemblMetazoa" id="G2268.3">
    <property type="protein sequence ID" value="G2268.3:cds"/>
    <property type="gene ID" value="G2268"/>
</dbReference>